<dbReference type="PANTHER" id="PTHR46579">
    <property type="entry name" value="F5/8 TYPE C DOMAIN-CONTAINING PROTEIN-RELATED"/>
    <property type="match status" value="1"/>
</dbReference>
<dbReference type="PANTHER" id="PTHR46579:SF1">
    <property type="entry name" value="F5_8 TYPE C DOMAIN-CONTAINING PROTEIN"/>
    <property type="match status" value="1"/>
</dbReference>
<feature type="compositionally biased region" description="Low complexity" evidence="1">
    <location>
        <begin position="49"/>
        <end position="61"/>
    </location>
</feature>
<dbReference type="Proteomes" id="UP000324748">
    <property type="component" value="Unassembled WGS sequence"/>
</dbReference>
<evidence type="ECO:0008006" key="4">
    <source>
        <dbReference type="Google" id="ProtNLM"/>
    </source>
</evidence>
<evidence type="ECO:0000313" key="2">
    <source>
        <dbReference type="EMBL" id="KAA1098509.1"/>
    </source>
</evidence>
<dbReference type="InterPro" id="IPR004242">
    <property type="entry name" value="Transposase_21"/>
</dbReference>
<gene>
    <name evidence="2" type="ORF">PGT21_050191</name>
</gene>
<evidence type="ECO:0000256" key="1">
    <source>
        <dbReference type="SAM" id="MobiDB-lite"/>
    </source>
</evidence>
<keyword evidence="3" id="KW-1185">Reference proteome</keyword>
<reference evidence="2 3" key="1">
    <citation type="submission" date="2019-05" db="EMBL/GenBank/DDBJ databases">
        <title>Emergence of the Ug99 lineage of the wheat stem rust pathogen through somatic hybridization.</title>
        <authorList>
            <person name="Li F."/>
            <person name="Upadhyaya N.M."/>
            <person name="Sperschneider J."/>
            <person name="Matny O."/>
            <person name="Nguyen-Phuc H."/>
            <person name="Mago R."/>
            <person name="Raley C."/>
            <person name="Miller M.E."/>
            <person name="Silverstein K.A.T."/>
            <person name="Henningsen E."/>
            <person name="Hirsch C.D."/>
            <person name="Visser B."/>
            <person name="Pretorius Z.A."/>
            <person name="Steffenson B.J."/>
            <person name="Schwessinger B."/>
            <person name="Dodds P.N."/>
            <person name="Figueroa M."/>
        </authorList>
    </citation>
    <scope>NUCLEOTIDE SEQUENCE [LARGE SCALE GENOMIC DNA]</scope>
    <source>
        <strain evidence="2">21-0</strain>
    </source>
</reference>
<dbReference type="OrthoDB" id="2504147at2759"/>
<accession>A0A5B0PFA2</accession>
<dbReference type="AlphaFoldDB" id="A0A5B0PFA2"/>
<proteinExistence type="predicted"/>
<dbReference type="Pfam" id="PF02992">
    <property type="entry name" value="Transposase_21"/>
    <property type="match status" value="1"/>
</dbReference>
<feature type="region of interest" description="Disordered" evidence="1">
    <location>
        <begin position="46"/>
        <end position="76"/>
    </location>
</feature>
<evidence type="ECO:0000313" key="3">
    <source>
        <dbReference type="Proteomes" id="UP000324748"/>
    </source>
</evidence>
<organism evidence="2 3">
    <name type="scientific">Puccinia graminis f. sp. tritici</name>
    <dbReference type="NCBI Taxonomy" id="56615"/>
    <lineage>
        <taxon>Eukaryota</taxon>
        <taxon>Fungi</taxon>
        <taxon>Dikarya</taxon>
        <taxon>Basidiomycota</taxon>
        <taxon>Pucciniomycotina</taxon>
        <taxon>Pucciniomycetes</taxon>
        <taxon>Pucciniales</taxon>
        <taxon>Pucciniaceae</taxon>
        <taxon>Puccinia</taxon>
    </lineage>
</organism>
<sequence length="983" mass="110964">MPPTRQTRRLCLCSVCSKSSHNIDGHRHPGKLLAYHTVTRHQLKERVAHPASSSPPASVVAQGLPHTQSQSSVVANPSTRTIPTRFSLINHPSVIHAMVSAAVLYLLEQVPSRAVELQLKSNFDLLVPFLLPPSSDPQITTAAISKLPKKIQTVMTQLDLDAEISRLVACPACFATYPVDSPPTFCTSTLTDELPGRPSSCGTALLTAQGSKPIPCRYFSFQSLPNWLTHFMSRPGIEDLLDQSLVTSRQTYDPSSVSDIHESLRWKSFRGIDGLPYTTQSGNLTFGMFIDGINPYGNKAAGKHASISFIVLVCLTLPISHRFLPQNIYLVGIAPGPKEPSLTQTNWILGPLVEDLKTLWSPGFQLPSTYRHREGRRIRCALMPFFADLPACRRTLGLASFACHKHMCSKCHVTKAQINTFDLNTIPKRSHQTHRELSASVRDASSYSDRQRIFKSHGIRYSTLCELDYWSIIDDHVIDPMHNLLLGTLAWHCKRFWKMTDQDDVEEAPASREVVNLITDTLLPPENQLQAETQESPENHLTDRNPAFLDISFQSTDPGDPNYSPTNEEFDIPMTRAIFDSDLLGYVNQRLTRIHIPSSISRAIPILGQASYGRLKADEWRNLFSIQLPLCLIPLWNGSDPYERCLLSNFCHLVSMVNLALKRIMTSDRIAKYRQHNRAYLESCVKLFPDCPLAPNHHMSLHIPECLEQLGPVRAWWSFPFERFMGQVVKSCHNNRIGQLETTFLTTFTRAARLRALLERQDLPESLSSLISHVINPIPSDPVPSEPISNLERLSYQPPLSDQVFHLLLDQINSLGPPNHVTSSQYQQLNRAERKVFHPITAKHTPFKHHRRDGITYSTFEANPRNSYVKLDNSFAANQQFGVIESIFEHTYHTINNVRKTFTWFVINPLPVIPTRYKNPFRDINSPEMQVDLRLPPSTDQPHRILLQVHSIEALCAWIRYGAGEVHASLKTSTIGLVSLNRN</sequence>
<name>A0A5B0PFA2_PUCGR</name>
<feature type="compositionally biased region" description="Polar residues" evidence="1">
    <location>
        <begin position="65"/>
        <end position="76"/>
    </location>
</feature>
<dbReference type="EMBL" id="VSWC01000066">
    <property type="protein sequence ID" value="KAA1098509.1"/>
    <property type="molecule type" value="Genomic_DNA"/>
</dbReference>
<protein>
    <recommendedName>
        <fullName evidence="4">DUF4218 domain-containing protein</fullName>
    </recommendedName>
</protein>
<comment type="caution">
    <text evidence="2">The sequence shown here is derived from an EMBL/GenBank/DDBJ whole genome shotgun (WGS) entry which is preliminary data.</text>
</comment>